<reference evidence="1" key="1">
    <citation type="journal article" date="2015" name="Nature">
        <title>Complex archaea that bridge the gap between prokaryotes and eukaryotes.</title>
        <authorList>
            <person name="Spang A."/>
            <person name="Saw J.H."/>
            <person name="Jorgensen S.L."/>
            <person name="Zaremba-Niedzwiedzka K."/>
            <person name="Martijn J."/>
            <person name="Lind A.E."/>
            <person name="van Eijk R."/>
            <person name="Schleper C."/>
            <person name="Guy L."/>
            <person name="Ettema T.J."/>
        </authorList>
    </citation>
    <scope>NUCLEOTIDE SEQUENCE</scope>
</reference>
<dbReference type="AlphaFoldDB" id="A0A0F8ZPS4"/>
<comment type="caution">
    <text evidence="1">The sequence shown here is derived from an EMBL/GenBank/DDBJ whole genome shotgun (WGS) entry which is preliminary data.</text>
</comment>
<dbReference type="EMBL" id="LAZR01046726">
    <property type="protein sequence ID" value="KKK95857.1"/>
    <property type="molecule type" value="Genomic_DNA"/>
</dbReference>
<protein>
    <submittedName>
        <fullName evidence="1">Uncharacterized protein</fullName>
    </submittedName>
</protein>
<accession>A0A0F8ZPS4</accession>
<gene>
    <name evidence="1" type="ORF">LCGC14_2668640</name>
</gene>
<organism evidence="1">
    <name type="scientific">marine sediment metagenome</name>
    <dbReference type="NCBI Taxonomy" id="412755"/>
    <lineage>
        <taxon>unclassified sequences</taxon>
        <taxon>metagenomes</taxon>
        <taxon>ecological metagenomes</taxon>
    </lineage>
</organism>
<name>A0A0F8ZPS4_9ZZZZ</name>
<proteinExistence type="predicted"/>
<sequence>MKEITDGKGNKYKIQGRDQKGFDMSVFDSLKCFLGSHDFERVGPVVPIKKENDWVKYYMGHFAMGKCRRCPKLQMRQHRRPGESRSWIRYEELTFDEYIEKHKGSKWSNE</sequence>
<evidence type="ECO:0000313" key="1">
    <source>
        <dbReference type="EMBL" id="KKK95857.1"/>
    </source>
</evidence>